<gene>
    <name evidence="1" type="ORF">SAMN05421747_102244</name>
</gene>
<organism evidence="1 2">
    <name type="scientific">Parapedobacter composti</name>
    <dbReference type="NCBI Taxonomy" id="623281"/>
    <lineage>
        <taxon>Bacteria</taxon>
        <taxon>Pseudomonadati</taxon>
        <taxon>Bacteroidota</taxon>
        <taxon>Sphingobacteriia</taxon>
        <taxon>Sphingobacteriales</taxon>
        <taxon>Sphingobacteriaceae</taxon>
        <taxon>Parapedobacter</taxon>
    </lineage>
</organism>
<dbReference type="Proteomes" id="UP000199577">
    <property type="component" value="Unassembled WGS sequence"/>
</dbReference>
<dbReference type="InterPro" id="IPR053169">
    <property type="entry name" value="MUG_Protein"/>
</dbReference>
<accession>A0A1I1F4V1</accession>
<keyword evidence="2" id="KW-1185">Reference proteome</keyword>
<dbReference type="GO" id="GO:0005975">
    <property type="term" value="P:carbohydrate metabolic process"/>
    <property type="evidence" value="ECO:0007669"/>
    <property type="project" value="InterPro"/>
</dbReference>
<dbReference type="Pfam" id="PF03663">
    <property type="entry name" value="Glyco_hydro_76"/>
    <property type="match status" value="1"/>
</dbReference>
<name>A0A1I1F4V1_9SPHI</name>
<evidence type="ECO:0000313" key="1">
    <source>
        <dbReference type="EMBL" id="SFB94307.1"/>
    </source>
</evidence>
<dbReference type="PANTHER" id="PTHR47791:SF3">
    <property type="entry name" value="MEIOTICALLY UP-REGULATED GENE 191 PROTEIN"/>
    <property type="match status" value="1"/>
</dbReference>
<dbReference type="AlphaFoldDB" id="A0A1I1F4V1"/>
<dbReference type="STRING" id="623281.SAMN05421747_102244"/>
<dbReference type="InterPro" id="IPR005198">
    <property type="entry name" value="Glyco_hydro_76"/>
</dbReference>
<dbReference type="Gene3D" id="1.50.10.20">
    <property type="match status" value="1"/>
</dbReference>
<dbReference type="SUPFAM" id="SSF48208">
    <property type="entry name" value="Six-hairpin glycosidases"/>
    <property type="match status" value="1"/>
</dbReference>
<dbReference type="PROSITE" id="PS51257">
    <property type="entry name" value="PROKAR_LIPOPROTEIN"/>
    <property type="match status" value="1"/>
</dbReference>
<dbReference type="OrthoDB" id="2505409at2"/>
<dbReference type="InterPro" id="IPR008928">
    <property type="entry name" value="6-hairpin_glycosidase_sf"/>
</dbReference>
<protein>
    <submittedName>
        <fullName evidence="1">Predicted alpha-1,6-mannanase, GH76 family</fullName>
    </submittedName>
</protein>
<sequence>MKKLFYGIACVTVWGACGSYEDVYIETKLFPDYSWIAAVDSSTPAFVSRYWNTEHHCFNNTFNGEVVWNDYWPEAHGLDVLVDAHLRTNDERYKQAIFDFYEGVRRKNWYSNNWENEFYDDMGWHGLAHMRALEATGDERYANSARDLWHWIVKGWTDYQGGGIQWRKRSDELGDDKGIPANGPAAIIAARRAQRYPDEVVDGLTNVEWAHRIYDWMKYNRTVLSTGRVFEHIDNTNGDYSYNVGTFIGAALELYEITQDKVYLNDAIKVANYHISANINTVNRVMTDFGEQHGNGHGHDVNLFKGIFVRYFTLLIRHPDLPESDRRRFIAFLENNANYLWTFGTQKAPAIKFSYRWWEIPSDNETWGDLRSAISAATTIEAMALLEREGFLN</sequence>
<dbReference type="PANTHER" id="PTHR47791">
    <property type="entry name" value="MEIOTICALLY UP-REGULATED GENE 191 PROTEIN"/>
    <property type="match status" value="1"/>
</dbReference>
<proteinExistence type="predicted"/>
<reference evidence="1 2" key="1">
    <citation type="submission" date="2016-10" db="EMBL/GenBank/DDBJ databases">
        <authorList>
            <person name="de Groot N.N."/>
        </authorList>
    </citation>
    <scope>NUCLEOTIDE SEQUENCE [LARGE SCALE GENOMIC DNA]</scope>
    <source>
        <strain evidence="1 2">DSM 22900</strain>
    </source>
</reference>
<evidence type="ECO:0000313" key="2">
    <source>
        <dbReference type="Proteomes" id="UP000199577"/>
    </source>
</evidence>
<dbReference type="EMBL" id="FOLL01000002">
    <property type="protein sequence ID" value="SFB94307.1"/>
    <property type="molecule type" value="Genomic_DNA"/>
</dbReference>